<keyword evidence="4" id="KW-0489">Methyltransferase</keyword>
<name>A0A3N4K2I3_9PEZI</name>
<dbReference type="PROSITE" id="PS51562">
    <property type="entry name" value="RNA_CAP0_MT"/>
    <property type="match status" value="1"/>
</dbReference>
<feature type="compositionally biased region" description="Low complexity" evidence="14">
    <location>
        <begin position="104"/>
        <end position="122"/>
    </location>
</feature>
<keyword evidence="6" id="KW-0949">S-adenosyl-L-methionine</keyword>
<keyword evidence="7" id="KW-0694">RNA-binding</keyword>
<comment type="catalytic activity">
    <reaction evidence="12">
        <text>a 5'-end (5'-triphosphoguanosine)-ribonucleoside in mRNA + S-adenosyl-L-methionine = a 5'-end (N(7)-methyl 5'-triphosphoguanosine)-ribonucleoside in mRNA + S-adenosyl-L-homocysteine</text>
        <dbReference type="Rhea" id="RHEA:67008"/>
        <dbReference type="Rhea" id="RHEA-COMP:17166"/>
        <dbReference type="Rhea" id="RHEA-COMP:17167"/>
        <dbReference type="ChEBI" id="CHEBI:57856"/>
        <dbReference type="ChEBI" id="CHEBI:59789"/>
        <dbReference type="ChEBI" id="CHEBI:156461"/>
        <dbReference type="ChEBI" id="CHEBI:167617"/>
        <dbReference type="EC" id="2.1.1.56"/>
    </reaction>
</comment>
<dbReference type="InterPro" id="IPR029063">
    <property type="entry name" value="SAM-dependent_MTases_sf"/>
</dbReference>
<keyword evidence="5" id="KW-0808">Transferase</keyword>
<feature type="compositionally biased region" description="Basic and acidic residues" evidence="14">
    <location>
        <begin position="149"/>
        <end position="163"/>
    </location>
</feature>
<keyword evidence="8" id="KW-0507">mRNA processing</keyword>
<evidence type="ECO:0000313" key="16">
    <source>
        <dbReference type="EMBL" id="RPB03728.1"/>
    </source>
</evidence>
<evidence type="ECO:0000256" key="6">
    <source>
        <dbReference type="ARBA" id="ARBA00022691"/>
    </source>
</evidence>
<dbReference type="Proteomes" id="UP000276215">
    <property type="component" value="Unassembled WGS sequence"/>
</dbReference>
<dbReference type="InterPro" id="IPR004971">
    <property type="entry name" value="mRNA_G-N7_MeTrfase_dom"/>
</dbReference>
<dbReference type="Gene3D" id="3.40.50.150">
    <property type="entry name" value="Vaccinia Virus protein VP39"/>
    <property type="match status" value="1"/>
</dbReference>
<evidence type="ECO:0000256" key="10">
    <source>
        <dbReference type="ARBA" id="ARBA00032772"/>
    </source>
</evidence>
<dbReference type="PANTHER" id="PTHR12189:SF2">
    <property type="entry name" value="MRNA CAP GUANINE-N7 METHYLTRANSFERASE"/>
    <property type="match status" value="1"/>
</dbReference>
<feature type="region of interest" description="Disordered" evidence="14">
    <location>
        <begin position="1"/>
        <end position="272"/>
    </location>
</feature>
<dbReference type="STRING" id="1336337.A0A3N4K2I3"/>
<dbReference type="EMBL" id="ML120361">
    <property type="protein sequence ID" value="RPB03728.1"/>
    <property type="molecule type" value="Genomic_DNA"/>
</dbReference>
<evidence type="ECO:0000256" key="9">
    <source>
        <dbReference type="ARBA" id="ARBA00023242"/>
    </source>
</evidence>
<evidence type="ECO:0000256" key="5">
    <source>
        <dbReference type="ARBA" id="ARBA00022679"/>
    </source>
</evidence>
<protein>
    <recommendedName>
        <fullName evidence="13">mRNA cap guanine-N(7) methyltransferase</fullName>
        <ecNumber evidence="3">2.1.1.56</ecNumber>
    </recommendedName>
    <alternativeName>
        <fullName evidence="10">mRNA (guanine-N(7))-methyltransferase</fullName>
    </alternativeName>
    <alternativeName>
        <fullName evidence="11">mRNA cap methyltransferase</fullName>
    </alternativeName>
</protein>
<keyword evidence="9" id="KW-0539">Nucleus</keyword>
<evidence type="ECO:0000256" key="3">
    <source>
        <dbReference type="ARBA" id="ARBA00011926"/>
    </source>
</evidence>
<evidence type="ECO:0000256" key="13">
    <source>
        <dbReference type="ARBA" id="ARBA00049739"/>
    </source>
</evidence>
<dbReference type="GO" id="GO:0003723">
    <property type="term" value="F:RNA binding"/>
    <property type="evidence" value="ECO:0007669"/>
    <property type="project" value="UniProtKB-KW"/>
</dbReference>
<dbReference type="GO" id="GO:0005634">
    <property type="term" value="C:nucleus"/>
    <property type="evidence" value="ECO:0007669"/>
    <property type="project" value="UniProtKB-SubCell"/>
</dbReference>
<evidence type="ECO:0000256" key="14">
    <source>
        <dbReference type="SAM" id="MobiDB-lite"/>
    </source>
</evidence>
<reference evidence="16 17" key="1">
    <citation type="journal article" date="2018" name="Nat. Ecol. Evol.">
        <title>Pezizomycetes genomes reveal the molecular basis of ectomycorrhizal truffle lifestyle.</title>
        <authorList>
            <person name="Murat C."/>
            <person name="Payen T."/>
            <person name="Noel B."/>
            <person name="Kuo A."/>
            <person name="Morin E."/>
            <person name="Chen J."/>
            <person name="Kohler A."/>
            <person name="Krizsan K."/>
            <person name="Balestrini R."/>
            <person name="Da Silva C."/>
            <person name="Montanini B."/>
            <person name="Hainaut M."/>
            <person name="Levati E."/>
            <person name="Barry K.W."/>
            <person name="Belfiori B."/>
            <person name="Cichocki N."/>
            <person name="Clum A."/>
            <person name="Dockter R.B."/>
            <person name="Fauchery L."/>
            <person name="Guy J."/>
            <person name="Iotti M."/>
            <person name="Le Tacon F."/>
            <person name="Lindquist E.A."/>
            <person name="Lipzen A."/>
            <person name="Malagnac F."/>
            <person name="Mello A."/>
            <person name="Molinier V."/>
            <person name="Miyauchi S."/>
            <person name="Poulain J."/>
            <person name="Riccioni C."/>
            <person name="Rubini A."/>
            <person name="Sitrit Y."/>
            <person name="Splivallo R."/>
            <person name="Traeger S."/>
            <person name="Wang M."/>
            <person name="Zifcakova L."/>
            <person name="Wipf D."/>
            <person name="Zambonelli A."/>
            <person name="Paolocci F."/>
            <person name="Nowrousian M."/>
            <person name="Ottonello S."/>
            <person name="Baldrian P."/>
            <person name="Spatafora J.W."/>
            <person name="Henrissat B."/>
            <person name="Nagy L.G."/>
            <person name="Aury J.M."/>
            <person name="Wincker P."/>
            <person name="Grigoriev I.V."/>
            <person name="Bonfante P."/>
            <person name="Martin F.M."/>
        </authorList>
    </citation>
    <scope>NUCLEOTIDE SEQUENCE [LARGE SCALE GENOMIC DNA]</scope>
    <source>
        <strain evidence="16 17">120613-1</strain>
    </source>
</reference>
<dbReference type="InterPro" id="IPR039753">
    <property type="entry name" value="RG7MT1"/>
</dbReference>
<evidence type="ECO:0000313" key="17">
    <source>
        <dbReference type="Proteomes" id="UP000276215"/>
    </source>
</evidence>
<dbReference type="EC" id="2.1.1.56" evidence="3"/>
<evidence type="ECO:0000256" key="12">
    <source>
        <dbReference type="ARBA" id="ARBA00044712"/>
    </source>
</evidence>
<evidence type="ECO:0000256" key="1">
    <source>
        <dbReference type="ARBA" id="ARBA00003378"/>
    </source>
</evidence>
<evidence type="ECO:0000256" key="4">
    <source>
        <dbReference type="ARBA" id="ARBA00022603"/>
    </source>
</evidence>
<evidence type="ECO:0000256" key="2">
    <source>
        <dbReference type="ARBA" id="ARBA00004123"/>
    </source>
</evidence>
<proteinExistence type="predicted"/>
<evidence type="ECO:0000256" key="11">
    <source>
        <dbReference type="ARBA" id="ARBA00033387"/>
    </source>
</evidence>
<dbReference type="FunFam" id="3.40.50.150:FF:000231">
    <property type="entry name" value="mRNA cap guanine-N7 methyltransferase"/>
    <property type="match status" value="1"/>
</dbReference>
<comment type="subcellular location">
    <subcellularLocation>
        <location evidence="2">Nucleus</location>
    </subcellularLocation>
</comment>
<accession>A0A3N4K2I3</accession>
<dbReference type="AlphaFoldDB" id="A0A3N4K2I3"/>
<gene>
    <name evidence="16" type="ORF">L873DRAFT_1760086</name>
</gene>
<organism evidence="16 17">
    <name type="scientific">Choiromyces venosus 120613-1</name>
    <dbReference type="NCBI Taxonomy" id="1336337"/>
    <lineage>
        <taxon>Eukaryota</taxon>
        <taxon>Fungi</taxon>
        <taxon>Dikarya</taxon>
        <taxon>Ascomycota</taxon>
        <taxon>Pezizomycotina</taxon>
        <taxon>Pezizomycetes</taxon>
        <taxon>Pezizales</taxon>
        <taxon>Tuberaceae</taxon>
        <taxon>Choiromyces</taxon>
    </lineage>
</organism>
<feature type="compositionally biased region" description="Polar residues" evidence="14">
    <location>
        <begin position="84"/>
        <end position="94"/>
    </location>
</feature>
<dbReference type="GO" id="GO:0004482">
    <property type="term" value="F:mRNA 5'-cap (guanine-N7-)-methyltransferase activity"/>
    <property type="evidence" value="ECO:0007669"/>
    <property type="project" value="UniProtKB-EC"/>
</dbReference>
<evidence type="ECO:0000256" key="8">
    <source>
        <dbReference type="ARBA" id="ARBA00023042"/>
    </source>
</evidence>
<sequence>MYDSARDCFTEQQQQEQREQQDRERQQQEQASSAGPANTDTPPRRRISTVGDLLSPVEDKNDALKGSAGTKTSSDKKKEGCNPEASSETMSPETPQKDIKNIGTSKTSTDTITAATTTTTTTHSEAKMDNNLSASSSATKRRRVSSLSPDEKRKRVSNERDGDASNSATSRTDDRRRPTSDDSQGAHRNVYASRRRSRSPPAQHQPYRRRPMSPGGRYRYKSPPPPLIPRRDPSPTLPPGDGSRSRDSSPPRQRKRPGQASRFSEKEKAETREIIKKMEEEVERKAKEVIKERGVEEVVRAHYNDKRELGKTWRKTDSRIKGLRSFNNWIKSTIVQKFSPNDDFDPRNYSREPNSHIVVLDIGCGKGGDLLKWKSAPQEVGFYVGVDTADVSIDHARDRYDGMLRESRGRRSGGRDRGGRQIFQAEFHVMDCWTRWIGEIPIVSKVGVDPNVGPGQSTRMSARWGSGGGFDVVSMMFCMHYAFESEQKCRNMLRNVSGALKKGGRFIGTIPSSDVISARVQGKHMPADSPEKEKLDKSAHGLQEWGNSIYRVRFAEEPPKAGVFRPPWGWRYSFFLEEAVEEVPEYVVPWEAFRAIAEDYNLELIYKKPFHDIWREEKDDKDLRILSERIGVRDREGRFALRDEEWEACVGLYLGFAFKKS</sequence>
<feature type="compositionally biased region" description="Polar residues" evidence="14">
    <location>
        <begin position="31"/>
        <end position="41"/>
    </location>
</feature>
<keyword evidence="17" id="KW-1185">Reference proteome</keyword>
<dbReference type="PANTHER" id="PTHR12189">
    <property type="entry name" value="MRNA GUANINE-7- METHYLTRANSFERASE"/>
    <property type="match status" value="1"/>
</dbReference>
<feature type="compositionally biased region" description="Basic and acidic residues" evidence="14">
    <location>
        <begin position="16"/>
        <end position="27"/>
    </location>
</feature>
<keyword evidence="8" id="KW-0506">mRNA capping</keyword>
<comment type="function">
    <text evidence="1">Responsible for methylating the 5'-cap structure of mRNAs.</text>
</comment>
<dbReference type="CDD" id="cd02440">
    <property type="entry name" value="AdoMet_MTases"/>
    <property type="match status" value="1"/>
</dbReference>
<dbReference type="Pfam" id="PF03291">
    <property type="entry name" value="mRNA_G-N7_MeTrfase"/>
    <property type="match status" value="1"/>
</dbReference>
<feature type="compositionally biased region" description="Basic and acidic residues" evidence="14">
    <location>
        <begin position="263"/>
        <end position="272"/>
    </location>
</feature>
<feature type="compositionally biased region" description="Basic and acidic residues" evidence="14">
    <location>
        <begin position="171"/>
        <end position="180"/>
    </location>
</feature>
<feature type="domain" description="MRNA cap 0 methyltransferase" evidence="15">
    <location>
        <begin position="318"/>
        <end position="661"/>
    </location>
</feature>
<dbReference type="OrthoDB" id="10248867at2759"/>
<evidence type="ECO:0000256" key="7">
    <source>
        <dbReference type="ARBA" id="ARBA00022884"/>
    </source>
</evidence>
<evidence type="ECO:0000259" key="15">
    <source>
        <dbReference type="PROSITE" id="PS51562"/>
    </source>
</evidence>
<dbReference type="SUPFAM" id="SSF53335">
    <property type="entry name" value="S-adenosyl-L-methionine-dependent methyltransferases"/>
    <property type="match status" value="1"/>
</dbReference>